<keyword evidence="3 6" id="KW-0812">Transmembrane</keyword>
<feature type="transmembrane region" description="Helical" evidence="6">
    <location>
        <begin position="307"/>
        <end position="330"/>
    </location>
</feature>
<evidence type="ECO:0000256" key="6">
    <source>
        <dbReference type="SAM" id="Phobius"/>
    </source>
</evidence>
<comment type="subcellular location">
    <subcellularLocation>
        <location evidence="1">Cell membrane</location>
        <topology evidence="1">Multi-pass membrane protein</topology>
    </subcellularLocation>
</comment>
<dbReference type="PANTHER" id="PTHR43124">
    <property type="entry name" value="PURINE EFFLUX PUMP PBUE"/>
    <property type="match status" value="1"/>
</dbReference>
<feature type="transmembrane region" description="Helical" evidence="6">
    <location>
        <begin position="283"/>
        <end position="302"/>
    </location>
</feature>
<feature type="domain" description="Major facilitator superfamily (MFS) profile" evidence="7">
    <location>
        <begin position="16"/>
        <end position="397"/>
    </location>
</feature>
<gene>
    <name evidence="8" type="ORF">V6242_05000</name>
</gene>
<dbReference type="InterPro" id="IPR011701">
    <property type="entry name" value="MFS"/>
</dbReference>
<dbReference type="RefSeq" id="WP_341563294.1">
    <property type="nucleotide sequence ID" value="NZ_JBAKAQ010000002.1"/>
</dbReference>
<comment type="caution">
    <text evidence="8">The sequence shown here is derived from an EMBL/GenBank/DDBJ whole genome shotgun (WGS) entry which is preliminary data.</text>
</comment>
<evidence type="ECO:0000256" key="2">
    <source>
        <dbReference type="ARBA" id="ARBA00022475"/>
    </source>
</evidence>
<feature type="transmembrane region" description="Helical" evidence="6">
    <location>
        <begin position="52"/>
        <end position="75"/>
    </location>
</feature>
<keyword evidence="9" id="KW-1185">Reference proteome</keyword>
<feature type="transmembrane region" description="Helical" evidence="6">
    <location>
        <begin position="141"/>
        <end position="163"/>
    </location>
</feature>
<evidence type="ECO:0000313" key="8">
    <source>
        <dbReference type="EMBL" id="MEL0612494.1"/>
    </source>
</evidence>
<dbReference type="InterPro" id="IPR050189">
    <property type="entry name" value="MFS_Efflux_Transporters"/>
</dbReference>
<reference evidence="8 9" key="1">
    <citation type="submission" date="2024-02" db="EMBL/GenBank/DDBJ databases">
        <title>Bacteria isolated from the canopy kelp, Nereocystis luetkeana.</title>
        <authorList>
            <person name="Pfister C.A."/>
            <person name="Younker I.T."/>
            <person name="Light S.H."/>
        </authorList>
    </citation>
    <scope>NUCLEOTIDE SEQUENCE [LARGE SCALE GENOMIC DNA]</scope>
    <source>
        <strain evidence="8 9">TI.4.07</strain>
    </source>
</reference>
<dbReference type="InterPro" id="IPR036259">
    <property type="entry name" value="MFS_trans_sf"/>
</dbReference>
<evidence type="ECO:0000256" key="4">
    <source>
        <dbReference type="ARBA" id="ARBA00022989"/>
    </source>
</evidence>
<name>A0ABU9G4F4_9GAMM</name>
<protein>
    <submittedName>
        <fullName evidence="8">MFS transporter</fullName>
    </submittedName>
</protein>
<feature type="transmembrane region" description="Helical" evidence="6">
    <location>
        <begin position="369"/>
        <end position="392"/>
    </location>
</feature>
<keyword evidence="2" id="KW-1003">Cell membrane</keyword>
<evidence type="ECO:0000256" key="5">
    <source>
        <dbReference type="ARBA" id="ARBA00023136"/>
    </source>
</evidence>
<evidence type="ECO:0000313" key="9">
    <source>
        <dbReference type="Proteomes" id="UP001379949"/>
    </source>
</evidence>
<dbReference type="Gene3D" id="1.20.1250.20">
    <property type="entry name" value="MFS general substrate transporter like domains"/>
    <property type="match status" value="1"/>
</dbReference>
<dbReference type="PANTHER" id="PTHR43124:SF3">
    <property type="entry name" value="CHLORAMPHENICOL EFFLUX PUMP RV0191"/>
    <property type="match status" value="1"/>
</dbReference>
<accession>A0ABU9G4F4</accession>
<dbReference type="EMBL" id="JBAKAR010000002">
    <property type="protein sequence ID" value="MEL0612494.1"/>
    <property type="molecule type" value="Genomic_DNA"/>
</dbReference>
<evidence type="ECO:0000256" key="1">
    <source>
        <dbReference type="ARBA" id="ARBA00004651"/>
    </source>
</evidence>
<feature type="transmembrane region" description="Helical" evidence="6">
    <location>
        <begin position="12"/>
        <end position="32"/>
    </location>
</feature>
<keyword evidence="5 6" id="KW-0472">Membrane</keyword>
<dbReference type="InterPro" id="IPR020846">
    <property type="entry name" value="MFS_dom"/>
</dbReference>
<evidence type="ECO:0000256" key="3">
    <source>
        <dbReference type="ARBA" id="ARBA00022692"/>
    </source>
</evidence>
<dbReference type="SUPFAM" id="SSF103473">
    <property type="entry name" value="MFS general substrate transporter"/>
    <property type="match status" value="1"/>
</dbReference>
<dbReference type="Proteomes" id="UP001379949">
    <property type="component" value="Unassembled WGS sequence"/>
</dbReference>
<evidence type="ECO:0000259" key="7">
    <source>
        <dbReference type="PROSITE" id="PS50850"/>
    </source>
</evidence>
<proteinExistence type="predicted"/>
<organism evidence="8 9">
    <name type="scientific">Marinomonas arenicola</name>
    <dbReference type="NCBI Taxonomy" id="569601"/>
    <lineage>
        <taxon>Bacteria</taxon>
        <taxon>Pseudomonadati</taxon>
        <taxon>Pseudomonadota</taxon>
        <taxon>Gammaproteobacteria</taxon>
        <taxon>Oceanospirillales</taxon>
        <taxon>Oceanospirillaceae</taxon>
        <taxon>Marinomonas</taxon>
    </lineage>
</organism>
<feature type="transmembrane region" description="Helical" evidence="6">
    <location>
        <begin position="222"/>
        <end position="242"/>
    </location>
</feature>
<feature type="transmembrane region" description="Helical" evidence="6">
    <location>
        <begin position="82"/>
        <end position="100"/>
    </location>
</feature>
<keyword evidence="4 6" id="KW-1133">Transmembrane helix</keyword>
<sequence length="402" mass="43228">MTVHTSPYDTKTAWLEVMLLWAAGISVAMQFAKFSISYDALLAYYQEGATLTGAAISVVGVIGLIFGVSAGVVVGRVGYRRALIGALALGSVMSFLEALMPNFELMMVCRVIEGFSQLGVVVAAPTMIARLSAPQHRSITMGLWGTFFGVAFAMTGLFGDIILRHYGMGSLFFSHGLFIGGVACVLYFRLERNNPLYENQTSTVQNKILAQMSQVYRNPRNLLPAAIFLFYTCMFVSLLTYVPRLIEDEHLRSVIRTCLPLMSIAGTFLAGTLSQYVMRPQNVAIMAYFLIATSAVALNFLVATPVLFCVVAGVMVLSAGMVTGAAMSMIPALARNPNEQAQTYGLVAQLGNLGSTIGPPSFATMLSLFGVQGLISLVLIFCVCGGCLSILARRFKNNSASL</sequence>
<feature type="transmembrane region" description="Helical" evidence="6">
    <location>
        <begin position="170"/>
        <end position="190"/>
    </location>
</feature>
<dbReference type="PROSITE" id="PS50850">
    <property type="entry name" value="MFS"/>
    <property type="match status" value="1"/>
</dbReference>
<dbReference type="Pfam" id="PF07690">
    <property type="entry name" value="MFS_1"/>
    <property type="match status" value="1"/>
</dbReference>